<sequence length="415" mass="46926">MNYEVLSGKSVLLLGKTRALNSDEFDTLLKLHKITRVESYSEDVALIIEGRMMNPYEQGESARLYETQRAPIVDLSSVEEWLCRSIEPNRLLMSLKLSRNQERLVDFLQNPYITDELFFKLLKLYDWRCEGLFDNDANRDVTAAIIGRFYVDLDRNHNVQYAMSGLAHLIERYGNPELIHAITELSPIANEIKNSNDRSLIGVLDAIALHPDTQENILRLLLEERAGLLAHREPLALESELLALQNEELNSLLAQNATLSREGALQLESAYPHLIASKTLLNEDRFGRLLENYAVNLAANPSLTPAMQQKLYSLNDDRISGTLASNPITLREILDHLFERGEFSASLASNPSLSHDKLELLATSTDADVLVALASNMATPIETLYQLSLDRRFERAVKTNPTFGKHIQTHNIGWF</sequence>
<dbReference type="EMBL" id="DLUI01000136">
    <property type="protein sequence ID" value="DAB37771.1"/>
    <property type="molecule type" value="Genomic_DNA"/>
</dbReference>
<comment type="caution">
    <text evidence="1">The sequence shown here is derived from an EMBL/GenBank/DDBJ whole genome shotgun (WGS) entry which is preliminary data.</text>
</comment>
<name>A0A2D3W8W1_9BACT</name>
<dbReference type="Proteomes" id="UP000228859">
    <property type="component" value="Unassembled WGS sequence"/>
</dbReference>
<evidence type="ECO:0000313" key="1">
    <source>
        <dbReference type="EMBL" id="DAB37771.1"/>
    </source>
</evidence>
<dbReference type="AlphaFoldDB" id="A0A2D3W8W1"/>
<gene>
    <name evidence="1" type="ORF">CFH83_09460</name>
</gene>
<reference evidence="1 2" key="1">
    <citation type="journal article" date="2017" name="Front. Microbiol.">
        <title>Comparative Genomic Analysis of the Class Epsilonproteobacteria and Proposed Reclassification to Epsilonbacteraeota (phyl. nov.).</title>
        <authorList>
            <person name="Waite D.W."/>
            <person name="Vanwonterghem I."/>
            <person name="Rinke C."/>
            <person name="Parks D.H."/>
            <person name="Zhang Y."/>
            <person name="Takai K."/>
            <person name="Sievert S.M."/>
            <person name="Simon J."/>
            <person name="Campbell B.J."/>
            <person name="Hanson T.E."/>
            <person name="Woyke T."/>
            <person name="Klotz M.G."/>
            <person name="Hugenholtz P."/>
        </authorList>
    </citation>
    <scope>NUCLEOTIDE SEQUENCE [LARGE SCALE GENOMIC DNA]</scope>
    <source>
        <strain evidence="1">UBA12443</strain>
    </source>
</reference>
<dbReference type="RefSeq" id="WP_294896552.1">
    <property type="nucleotide sequence ID" value="NZ_DLUI01000136.1"/>
</dbReference>
<protein>
    <submittedName>
        <fullName evidence="1">Uncharacterized protein</fullName>
    </submittedName>
</protein>
<organism evidence="1 2">
    <name type="scientific">Sulfuricurvum kujiense</name>
    <dbReference type="NCBI Taxonomy" id="148813"/>
    <lineage>
        <taxon>Bacteria</taxon>
        <taxon>Pseudomonadati</taxon>
        <taxon>Campylobacterota</taxon>
        <taxon>Epsilonproteobacteria</taxon>
        <taxon>Campylobacterales</taxon>
        <taxon>Sulfurimonadaceae</taxon>
        <taxon>Sulfuricurvum</taxon>
    </lineage>
</organism>
<evidence type="ECO:0000313" key="2">
    <source>
        <dbReference type="Proteomes" id="UP000228859"/>
    </source>
</evidence>
<proteinExistence type="predicted"/>
<accession>A0A2D3W8W1</accession>